<dbReference type="SUPFAM" id="SSF53448">
    <property type="entry name" value="Nucleotide-diphospho-sugar transferases"/>
    <property type="match status" value="1"/>
</dbReference>
<proteinExistence type="predicted"/>
<dbReference type="Proteomes" id="UP000627292">
    <property type="component" value="Unassembled WGS sequence"/>
</dbReference>
<dbReference type="AlphaFoldDB" id="A0A917J5I1"/>
<protein>
    <submittedName>
        <fullName evidence="1">Uncharacterized protein</fullName>
    </submittedName>
</protein>
<sequence>MHVLFLTFGDNLSNHTQAHFCIHSLLAQKQNITAIHVMTDLPDFYKSLEQHIDIIPIQSTLLEEWEGPHNFFWRVKIKAIEQVCAQYPGQPVLYLDTDTFAYRSLAELVQEAAQGVARMHVLEKALPDATSKTEKRMWQQIGGKVFGGVTITPAHAMWNAGVVLTPNSVNGNECRMALALCDEMCAQNVTRRLIEQYALAVALKENYQLKPAADYIAHYWSNKPDWNRFIEQLFIQAGFKQYKFNQITDLIGQTNFNQIPVTKEIPNTNTRLQKLINKWFPPRNVSYLNSIR</sequence>
<gene>
    <name evidence="1" type="ORF">GCM10011379_54180</name>
</gene>
<keyword evidence="2" id="KW-1185">Reference proteome</keyword>
<dbReference type="EMBL" id="BMIB01000006">
    <property type="protein sequence ID" value="GGH81580.1"/>
    <property type="molecule type" value="Genomic_DNA"/>
</dbReference>
<comment type="caution">
    <text evidence="1">The sequence shown here is derived from an EMBL/GenBank/DDBJ whole genome shotgun (WGS) entry which is preliminary data.</text>
</comment>
<name>A0A917J5I1_9BACT</name>
<reference evidence="1" key="2">
    <citation type="submission" date="2020-09" db="EMBL/GenBank/DDBJ databases">
        <authorList>
            <person name="Sun Q."/>
            <person name="Zhou Y."/>
        </authorList>
    </citation>
    <scope>NUCLEOTIDE SEQUENCE</scope>
    <source>
        <strain evidence="1">CGMCC 1.15290</strain>
    </source>
</reference>
<evidence type="ECO:0000313" key="2">
    <source>
        <dbReference type="Proteomes" id="UP000627292"/>
    </source>
</evidence>
<organism evidence="1 2">
    <name type="scientific">Filimonas zeae</name>
    <dbReference type="NCBI Taxonomy" id="1737353"/>
    <lineage>
        <taxon>Bacteria</taxon>
        <taxon>Pseudomonadati</taxon>
        <taxon>Bacteroidota</taxon>
        <taxon>Chitinophagia</taxon>
        <taxon>Chitinophagales</taxon>
        <taxon>Chitinophagaceae</taxon>
        <taxon>Filimonas</taxon>
    </lineage>
</organism>
<dbReference type="Gene3D" id="3.90.550.10">
    <property type="entry name" value="Spore Coat Polysaccharide Biosynthesis Protein SpsA, Chain A"/>
    <property type="match status" value="1"/>
</dbReference>
<reference evidence="1" key="1">
    <citation type="journal article" date="2014" name="Int. J. Syst. Evol. Microbiol.">
        <title>Complete genome sequence of Corynebacterium casei LMG S-19264T (=DSM 44701T), isolated from a smear-ripened cheese.</title>
        <authorList>
            <consortium name="US DOE Joint Genome Institute (JGI-PGF)"/>
            <person name="Walter F."/>
            <person name="Albersmeier A."/>
            <person name="Kalinowski J."/>
            <person name="Ruckert C."/>
        </authorList>
    </citation>
    <scope>NUCLEOTIDE SEQUENCE</scope>
    <source>
        <strain evidence="1">CGMCC 1.15290</strain>
    </source>
</reference>
<dbReference type="InterPro" id="IPR029044">
    <property type="entry name" value="Nucleotide-diphossugar_trans"/>
</dbReference>
<evidence type="ECO:0000313" key="1">
    <source>
        <dbReference type="EMBL" id="GGH81580.1"/>
    </source>
</evidence>
<dbReference type="RefSeq" id="WP_188958552.1">
    <property type="nucleotide sequence ID" value="NZ_BMIB01000006.1"/>
</dbReference>
<accession>A0A917J5I1</accession>